<accession>L8WRA0</accession>
<proteinExistence type="predicted"/>
<dbReference type="PANTHER" id="PTHR15549:SF33">
    <property type="entry name" value="MEMBRANE PROTEIN WSC4, PUTATIVE (AFU_ORTHOLOGUE AFUA_5G09020)-RELATED"/>
    <property type="match status" value="1"/>
</dbReference>
<evidence type="ECO:0000256" key="3">
    <source>
        <dbReference type="ARBA" id="ARBA00022989"/>
    </source>
</evidence>
<evidence type="ECO:0000313" key="6">
    <source>
        <dbReference type="EMBL" id="ELU38889.1"/>
    </source>
</evidence>
<evidence type="ECO:0000256" key="1">
    <source>
        <dbReference type="ARBA" id="ARBA00004167"/>
    </source>
</evidence>
<organism evidence="6 7">
    <name type="scientific">Thanatephorus cucumeris (strain AG1-IA)</name>
    <name type="common">Rice sheath blight fungus</name>
    <name type="synonym">Rhizoctonia solani</name>
    <dbReference type="NCBI Taxonomy" id="983506"/>
    <lineage>
        <taxon>Eukaryota</taxon>
        <taxon>Fungi</taxon>
        <taxon>Dikarya</taxon>
        <taxon>Basidiomycota</taxon>
        <taxon>Agaricomycotina</taxon>
        <taxon>Agaricomycetes</taxon>
        <taxon>Cantharellales</taxon>
        <taxon>Ceratobasidiaceae</taxon>
        <taxon>Rhizoctonia</taxon>
        <taxon>Rhizoctonia solani AG-1</taxon>
    </lineage>
</organism>
<dbReference type="InterPro" id="IPR051694">
    <property type="entry name" value="Immunoregulatory_rcpt-like"/>
</dbReference>
<dbReference type="AlphaFoldDB" id="L8WRA0"/>
<gene>
    <name evidence="6" type="ORF">AG1IA_07085</name>
</gene>
<dbReference type="PANTHER" id="PTHR15549">
    <property type="entry name" value="PAIRED IMMUNOGLOBULIN-LIKE TYPE 2 RECEPTOR"/>
    <property type="match status" value="1"/>
</dbReference>
<protein>
    <submittedName>
        <fullName evidence="6">Uncharacterized protein</fullName>
    </submittedName>
</protein>
<sequence>MVGIRSNDSRRTLVSHDQFTYTSLWTTQLKLQGYRNSSFKTSTTNTPGEKATLQFSGPEILVYGGVGRAFGTFQVEIDGQDWGVLNATRAAAGHPPVTLFATSSLGNGDHTLSLTNLEGGKSLTIGYAEYTPGKSGSGSNGGLIGGVVGGVLGALVVLIILGWYFIRRRRRARHAPSEDQLPPMSSVTSTHPHWDNEVQITPYMENSGQPPVGYTEGGTIYPSTHTPSISTATRKGEVLATPLPVLRSGESSYALSSQFGASVPMSPGDRWVGNLQAKQEDLASYVRSGILDTAATTATNHLQCLNINVAHMYGEAYDPLVELALVNWLPFTHRWGQLGAYVGVLSPVRQHIDRPFWSDNGQLACYPTRGVRYSSLSSWAGYYVPYSSLAKQDPNQGDLRNGPDLYTPSQICSRNFGAYSEGALRVEYGFRVRQGLPRISPWLSLRQSTVLKIERLKGPFKCSGWALLTWRSRIIQRASEAVECKLECKKQVTSVLSSPVKGLRETAAEKSGVIKTYLGEVMRMLEDRHRLTSTKDKNAGRGLDLATWMAFLFADSVIR</sequence>
<keyword evidence="2 5" id="KW-0812">Transmembrane</keyword>
<dbReference type="HOGENOM" id="CLU_487604_0_0_1"/>
<dbReference type="Gene3D" id="2.60.120.260">
    <property type="entry name" value="Galactose-binding domain-like"/>
    <property type="match status" value="1"/>
</dbReference>
<evidence type="ECO:0000256" key="5">
    <source>
        <dbReference type="SAM" id="Phobius"/>
    </source>
</evidence>
<feature type="transmembrane region" description="Helical" evidence="5">
    <location>
        <begin position="143"/>
        <end position="166"/>
    </location>
</feature>
<evidence type="ECO:0000313" key="7">
    <source>
        <dbReference type="Proteomes" id="UP000011668"/>
    </source>
</evidence>
<evidence type="ECO:0000256" key="4">
    <source>
        <dbReference type="ARBA" id="ARBA00023136"/>
    </source>
</evidence>
<dbReference type="GO" id="GO:0071944">
    <property type="term" value="C:cell periphery"/>
    <property type="evidence" value="ECO:0007669"/>
    <property type="project" value="UniProtKB-ARBA"/>
</dbReference>
<dbReference type="OrthoDB" id="2563669at2759"/>
<dbReference type="EMBL" id="AFRT01002004">
    <property type="protein sequence ID" value="ELU38889.1"/>
    <property type="molecule type" value="Genomic_DNA"/>
</dbReference>
<keyword evidence="7" id="KW-1185">Reference proteome</keyword>
<comment type="subcellular location">
    <subcellularLocation>
        <location evidence="1">Membrane</location>
        <topology evidence="1">Single-pass membrane protein</topology>
    </subcellularLocation>
</comment>
<dbReference type="STRING" id="983506.L8WRA0"/>
<comment type="caution">
    <text evidence="6">The sequence shown here is derived from an EMBL/GenBank/DDBJ whole genome shotgun (WGS) entry which is preliminary data.</text>
</comment>
<keyword evidence="3 5" id="KW-1133">Transmembrane helix</keyword>
<evidence type="ECO:0000256" key="2">
    <source>
        <dbReference type="ARBA" id="ARBA00022692"/>
    </source>
</evidence>
<dbReference type="GO" id="GO:0016020">
    <property type="term" value="C:membrane"/>
    <property type="evidence" value="ECO:0007669"/>
    <property type="project" value="UniProtKB-SubCell"/>
</dbReference>
<reference evidence="6 7" key="1">
    <citation type="journal article" date="2013" name="Nat. Commun.">
        <title>The evolution and pathogenic mechanisms of the rice sheath blight pathogen.</title>
        <authorList>
            <person name="Zheng A."/>
            <person name="Lin R."/>
            <person name="Xu L."/>
            <person name="Qin P."/>
            <person name="Tang C."/>
            <person name="Ai P."/>
            <person name="Zhang D."/>
            <person name="Liu Y."/>
            <person name="Sun Z."/>
            <person name="Feng H."/>
            <person name="Wang Y."/>
            <person name="Chen Y."/>
            <person name="Liang X."/>
            <person name="Fu R."/>
            <person name="Li Q."/>
            <person name="Zhang J."/>
            <person name="Yu X."/>
            <person name="Xie Z."/>
            <person name="Ding L."/>
            <person name="Guan P."/>
            <person name="Tang J."/>
            <person name="Liang Y."/>
            <person name="Wang S."/>
            <person name="Deng Q."/>
            <person name="Li S."/>
            <person name="Zhu J."/>
            <person name="Wang L."/>
            <person name="Liu H."/>
            <person name="Li P."/>
        </authorList>
    </citation>
    <scope>NUCLEOTIDE SEQUENCE [LARGE SCALE GENOMIC DNA]</scope>
    <source>
        <strain evidence="7">AG-1 IA</strain>
    </source>
</reference>
<keyword evidence="4 5" id="KW-0472">Membrane</keyword>
<name>L8WRA0_THACA</name>
<dbReference type="Proteomes" id="UP000011668">
    <property type="component" value="Unassembled WGS sequence"/>
</dbReference>